<keyword evidence="3" id="KW-1185">Reference proteome</keyword>
<feature type="non-terminal residue" evidence="2">
    <location>
        <position position="433"/>
    </location>
</feature>
<dbReference type="InterPro" id="IPR047767">
    <property type="entry name" value="PSP1-like"/>
</dbReference>
<accession>F9WUT1</accession>
<dbReference type="EMBL" id="CAEX01007475">
    <property type="protein sequence ID" value="CCD21330.1"/>
    <property type="molecule type" value="Genomic_DNA"/>
</dbReference>
<feature type="region of interest" description="Disordered" evidence="1">
    <location>
        <begin position="241"/>
        <end position="328"/>
    </location>
</feature>
<name>F9WUT1_TRYVY</name>
<feature type="compositionally biased region" description="Basic and acidic residues" evidence="1">
    <location>
        <begin position="245"/>
        <end position="271"/>
    </location>
</feature>
<dbReference type="PANTHER" id="PTHR43830">
    <property type="entry name" value="PROTEIN PSP1"/>
    <property type="match status" value="1"/>
</dbReference>
<dbReference type="GO" id="GO:0005737">
    <property type="term" value="C:cytoplasm"/>
    <property type="evidence" value="ECO:0007669"/>
    <property type="project" value="TreeGrafter"/>
</dbReference>
<feature type="compositionally biased region" description="Polar residues" evidence="1">
    <location>
        <begin position="293"/>
        <end position="302"/>
    </location>
</feature>
<evidence type="ECO:0000256" key="1">
    <source>
        <dbReference type="SAM" id="MobiDB-lite"/>
    </source>
</evidence>
<dbReference type="Proteomes" id="UP000009027">
    <property type="component" value="Unassembled WGS sequence"/>
</dbReference>
<reference evidence="2 3" key="1">
    <citation type="journal article" date="2012" name="Proc. Natl. Acad. Sci. U.S.A.">
        <title>Antigenic diversity is generated by distinct evolutionary mechanisms in African trypanosome species.</title>
        <authorList>
            <person name="Jackson A.P."/>
            <person name="Berry A."/>
            <person name="Aslett M."/>
            <person name="Allison H.C."/>
            <person name="Burton P."/>
            <person name="Vavrova-Anderson J."/>
            <person name="Brown R."/>
            <person name="Browne H."/>
            <person name="Corton N."/>
            <person name="Hauser H."/>
            <person name="Gamble J."/>
            <person name="Gilderthorp R."/>
            <person name="Marcello L."/>
            <person name="McQuillan J."/>
            <person name="Otto T.D."/>
            <person name="Quail M.A."/>
            <person name="Sanders M.J."/>
            <person name="van Tonder A."/>
            <person name="Ginger M.L."/>
            <person name="Field M.C."/>
            <person name="Barry J.D."/>
            <person name="Hertz-Fowler C."/>
            <person name="Berriman M."/>
        </authorList>
    </citation>
    <scope>NUCLEOTIDE SEQUENCE</scope>
    <source>
        <strain evidence="2 3">Y486</strain>
    </source>
</reference>
<evidence type="ECO:0000313" key="3">
    <source>
        <dbReference type="Proteomes" id="UP000009027"/>
    </source>
</evidence>
<proteinExistence type="predicted"/>
<protein>
    <submittedName>
        <fullName evidence="2">Uncharacterized protein</fullName>
    </submittedName>
</protein>
<sequence>MTTKGFQVHGSPASPEAARPLTAGAINFFMAAGGHQIQPCIENLPIPGPQVKHQATKPVYGPSKTPVREQFVDLATDSGRMTPFHSYPNDVVSTTAVYSSHPNPRGEEETMRAMYCSQPYGLFYTPEQDDKLQRQQQCFPQVSVGAPTPSSAMGMTATPATACRGVIQITPCTSAQLDASAYVVVRKPLQPNVGGGSAIATTSTSVIGTTPKQHASTGAVLVDNPMSLARELEWAYVEQQNEAKTNAKGERKEESEAKLTETPRDNSEKVRATRMGNMATKRRPKEQRVTKGKNGQQNSGQSRQKRADNKAGEEATSEPVRAEGGGGAEKGKSFTVLLRCHGGRQFAATSSMKLGKGVHVIFEGDRGVDLGEVLCCDNRASDDAVDAGAEHGSLKVIRRARPDEVGEWRGMLVAKGREALGECRDACKELGLT</sequence>
<evidence type="ECO:0000313" key="2">
    <source>
        <dbReference type="EMBL" id="CCD21330.1"/>
    </source>
</evidence>
<dbReference type="PANTHER" id="PTHR43830:SF20">
    <property type="entry name" value="PSP1 C-TERMINAL DOMAIN-CONTAINING PROTEIN"/>
    <property type="match status" value="1"/>
</dbReference>
<organism evidence="2 3">
    <name type="scientific">Trypanosoma vivax (strain Y486)</name>
    <dbReference type="NCBI Taxonomy" id="1055687"/>
    <lineage>
        <taxon>Eukaryota</taxon>
        <taxon>Discoba</taxon>
        <taxon>Euglenozoa</taxon>
        <taxon>Kinetoplastea</taxon>
        <taxon>Metakinetoplastina</taxon>
        <taxon>Trypanosomatida</taxon>
        <taxon>Trypanosomatidae</taxon>
        <taxon>Trypanosoma</taxon>
        <taxon>Duttonella</taxon>
    </lineage>
</organism>
<gene>
    <name evidence="2" type="ORF">TvY486_0042430</name>
</gene>
<dbReference type="AlphaFoldDB" id="F9WUT1"/>